<evidence type="ECO:0000256" key="1">
    <source>
        <dbReference type="SAM" id="MobiDB-lite"/>
    </source>
</evidence>
<dbReference type="GO" id="GO:0046872">
    <property type="term" value="F:metal ion binding"/>
    <property type="evidence" value="ECO:0007669"/>
    <property type="project" value="InterPro"/>
</dbReference>
<accession>A0AAV5JKW0</accession>
<dbReference type="AlphaFoldDB" id="A0AAV5JKW0"/>
<feature type="region of interest" description="Disordered" evidence="1">
    <location>
        <begin position="76"/>
        <end position="153"/>
    </location>
</feature>
<keyword evidence="3" id="KW-1185">Reference proteome</keyword>
<dbReference type="SUPFAM" id="SSF55008">
    <property type="entry name" value="HMA, heavy metal-associated domain"/>
    <property type="match status" value="1"/>
</dbReference>
<organism evidence="2 3">
    <name type="scientific">Rubroshorea leprosula</name>
    <dbReference type="NCBI Taxonomy" id="152421"/>
    <lineage>
        <taxon>Eukaryota</taxon>
        <taxon>Viridiplantae</taxon>
        <taxon>Streptophyta</taxon>
        <taxon>Embryophyta</taxon>
        <taxon>Tracheophyta</taxon>
        <taxon>Spermatophyta</taxon>
        <taxon>Magnoliopsida</taxon>
        <taxon>eudicotyledons</taxon>
        <taxon>Gunneridae</taxon>
        <taxon>Pentapetalae</taxon>
        <taxon>rosids</taxon>
        <taxon>malvids</taxon>
        <taxon>Malvales</taxon>
        <taxon>Dipterocarpaceae</taxon>
        <taxon>Rubroshorea</taxon>
    </lineage>
</organism>
<comment type="caution">
    <text evidence="2">The sequence shown here is derived from an EMBL/GenBank/DDBJ whole genome shotgun (WGS) entry which is preliminary data.</text>
</comment>
<dbReference type="Proteomes" id="UP001054252">
    <property type="component" value="Unassembled WGS sequence"/>
</dbReference>
<reference evidence="2 3" key="1">
    <citation type="journal article" date="2021" name="Commun. Biol.">
        <title>The genome of Shorea leprosula (Dipterocarpaceae) highlights the ecological relevance of drought in aseasonal tropical rainforests.</title>
        <authorList>
            <person name="Ng K.K.S."/>
            <person name="Kobayashi M.J."/>
            <person name="Fawcett J.A."/>
            <person name="Hatakeyama M."/>
            <person name="Paape T."/>
            <person name="Ng C.H."/>
            <person name="Ang C.C."/>
            <person name="Tnah L.H."/>
            <person name="Lee C.T."/>
            <person name="Nishiyama T."/>
            <person name="Sese J."/>
            <person name="O'Brien M.J."/>
            <person name="Copetti D."/>
            <person name="Mohd Noor M.I."/>
            <person name="Ong R.C."/>
            <person name="Putra M."/>
            <person name="Sireger I.Z."/>
            <person name="Indrioko S."/>
            <person name="Kosugi Y."/>
            <person name="Izuno A."/>
            <person name="Isagi Y."/>
            <person name="Lee S.L."/>
            <person name="Shimizu K.K."/>
        </authorList>
    </citation>
    <scope>NUCLEOTIDE SEQUENCE [LARGE SCALE GENOMIC DNA]</scope>
    <source>
        <strain evidence="2">214</strain>
    </source>
</reference>
<dbReference type="PANTHER" id="PTHR47005:SF5">
    <property type="entry name" value="HEAVY METAL TRANSPORT_DETOXIFICATION SUPERFAMILY PROTEIN"/>
    <property type="match status" value="1"/>
</dbReference>
<feature type="compositionally biased region" description="Basic and acidic residues" evidence="1">
    <location>
        <begin position="76"/>
        <end position="144"/>
    </location>
</feature>
<proteinExistence type="predicted"/>
<dbReference type="Gene3D" id="3.30.70.100">
    <property type="match status" value="1"/>
</dbReference>
<evidence type="ECO:0000313" key="2">
    <source>
        <dbReference type="EMBL" id="GKV15199.1"/>
    </source>
</evidence>
<evidence type="ECO:0000313" key="3">
    <source>
        <dbReference type="Proteomes" id="UP001054252"/>
    </source>
</evidence>
<name>A0AAV5JKW0_9ROSI</name>
<dbReference type="InterPro" id="IPR036163">
    <property type="entry name" value="HMA_dom_sf"/>
</dbReference>
<gene>
    <name evidence="2" type="ORF">SLEP1_g26001</name>
</gene>
<dbReference type="PANTHER" id="PTHR47005">
    <property type="entry name" value="HEAVY METAL TRANSPORT/DETOXIFICATION SUPERFAMILY PROTEIN"/>
    <property type="match status" value="1"/>
</dbReference>
<sequence>MAEKEAKVTTMVLKVDLKCPDCYKKVKKVLCKYPQIRDQVYDEKENKVIIKVVCCSPEKIRDKLCSKGGRSIESIEIKKEPEKKPEKEKPKGEEKKPEKKPDEKQPDKKPEEKPPAGKPKEAEKPKESEKKPEKEKPKEGEKQAAKQPAEAPVPTAIPILLPPLAYPAMGFSCPECYRSGTPGGPCFHGGTVVQYDGYYGRPVYDSWGGGGGYRGGYGNRYDYFSEENQQGCSIM</sequence>
<protein>
    <submittedName>
        <fullName evidence="2">Uncharacterized protein</fullName>
    </submittedName>
</protein>
<dbReference type="EMBL" id="BPVZ01000042">
    <property type="protein sequence ID" value="GKV15199.1"/>
    <property type="molecule type" value="Genomic_DNA"/>
</dbReference>